<feature type="signal peptide" evidence="2">
    <location>
        <begin position="1"/>
        <end position="22"/>
    </location>
</feature>
<keyword evidence="2" id="KW-0732">Signal</keyword>
<sequence>MFSSSLTVAVAAFCALSPAAQALLAEGLTTAQVNSVRQQLMDRAHVSWEYGTATTAVLEMDYPDISVYGWAPFPIPRPLDQDSYIMRNAAKLMDERPKDSKTIMEDGAAGDPMSNAITMLLANYSNPADTRFQSAFYSQLGFIEYDVPQTGDGAISHRVSEVQLWADSCFMVPPSFAYWGAIQTDLEVQRKYLVKAYEQLRLYRDHLRDPNSNGLWMHVVMGTWSDVGHWTTGHGWAASGMIRVYQTIAKSALRDELSWALADLSAWAQEIVGAVWDHQRADGSLGNYLRDDSFTDMSGTAFMAAVTYRLGVITDVSTLIPHADRAFTLVKNSIAADGRLQNVVNPYDFTTPYSDVSPEGQGFVLMCQAAWRDYTAFTNGIHHSLSDVFSAFAKAIAAAKSNEDSTPTKRRRHVPVQMH</sequence>
<dbReference type="InParanoid" id="G4T9G9"/>
<dbReference type="Pfam" id="PF07470">
    <property type="entry name" value="Glyco_hydro_88"/>
    <property type="match status" value="1"/>
</dbReference>
<evidence type="ECO:0000256" key="1">
    <source>
        <dbReference type="ARBA" id="ARBA00022801"/>
    </source>
</evidence>
<evidence type="ECO:0000313" key="3">
    <source>
        <dbReference type="EMBL" id="CCA67962.1"/>
    </source>
</evidence>
<proteinExistence type="predicted"/>
<feature type="chain" id="PRO_5003468284" evidence="2">
    <location>
        <begin position="23"/>
        <end position="419"/>
    </location>
</feature>
<dbReference type="AlphaFoldDB" id="G4T9G9"/>
<dbReference type="SUPFAM" id="SSF48208">
    <property type="entry name" value="Six-hairpin glycosidases"/>
    <property type="match status" value="1"/>
</dbReference>
<dbReference type="EMBL" id="CAFZ01000023">
    <property type="protein sequence ID" value="CCA67962.1"/>
    <property type="molecule type" value="Genomic_DNA"/>
</dbReference>
<gene>
    <name evidence="3" type="ORF">PIIN_01829</name>
</gene>
<dbReference type="PANTHER" id="PTHR41814:SF1">
    <property type="entry name" value="CELLULASE"/>
    <property type="match status" value="1"/>
</dbReference>
<dbReference type="GO" id="GO:0016787">
    <property type="term" value="F:hydrolase activity"/>
    <property type="evidence" value="ECO:0007669"/>
    <property type="project" value="UniProtKB-KW"/>
</dbReference>
<dbReference type="Proteomes" id="UP000007148">
    <property type="component" value="Unassembled WGS sequence"/>
</dbReference>
<protein>
    <submittedName>
        <fullName evidence="3">Uncharacterized protein</fullName>
    </submittedName>
</protein>
<organism evidence="3 4">
    <name type="scientific">Serendipita indica (strain DSM 11827)</name>
    <name type="common">Root endophyte fungus</name>
    <name type="synonym">Piriformospora indica</name>
    <dbReference type="NCBI Taxonomy" id="1109443"/>
    <lineage>
        <taxon>Eukaryota</taxon>
        <taxon>Fungi</taxon>
        <taxon>Dikarya</taxon>
        <taxon>Basidiomycota</taxon>
        <taxon>Agaricomycotina</taxon>
        <taxon>Agaricomycetes</taxon>
        <taxon>Sebacinales</taxon>
        <taxon>Serendipitaceae</taxon>
        <taxon>Serendipita</taxon>
    </lineage>
</organism>
<dbReference type="InterPro" id="IPR010905">
    <property type="entry name" value="Glyco_hydro_88"/>
</dbReference>
<keyword evidence="1" id="KW-0378">Hydrolase</keyword>
<dbReference type="PANTHER" id="PTHR41814">
    <property type="entry name" value="EXPRESSED PROTEIN"/>
    <property type="match status" value="1"/>
</dbReference>
<accession>G4T9G9</accession>
<dbReference type="OrthoDB" id="4138492at2759"/>
<keyword evidence="4" id="KW-1185">Reference proteome</keyword>
<dbReference type="InterPro" id="IPR008928">
    <property type="entry name" value="6-hairpin_glycosidase_sf"/>
</dbReference>
<dbReference type="InterPro" id="IPR012341">
    <property type="entry name" value="6hp_glycosidase-like_sf"/>
</dbReference>
<dbReference type="Gene3D" id="1.50.10.10">
    <property type="match status" value="1"/>
</dbReference>
<evidence type="ECO:0000313" key="4">
    <source>
        <dbReference type="Proteomes" id="UP000007148"/>
    </source>
</evidence>
<dbReference type="eggNOG" id="ENOG502RZ5C">
    <property type="taxonomic scope" value="Eukaryota"/>
</dbReference>
<dbReference type="OMA" id="WSDNVYM"/>
<dbReference type="GO" id="GO:0005975">
    <property type="term" value="P:carbohydrate metabolic process"/>
    <property type="evidence" value="ECO:0007669"/>
    <property type="project" value="InterPro"/>
</dbReference>
<dbReference type="HOGENOM" id="CLU_037534_0_0_1"/>
<comment type="caution">
    <text evidence="3">The sequence shown here is derived from an EMBL/GenBank/DDBJ whole genome shotgun (WGS) entry which is preliminary data.</text>
</comment>
<reference evidence="3 4" key="1">
    <citation type="journal article" date="2011" name="PLoS Pathog.">
        <title>Endophytic Life Strategies Decoded by Genome and Transcriptome Analyses of the Mutualistic Root Symbiont Piriformospora indica.</title>
        <authorList>
            <person name="Zuccaro A."/>
            <person name="Lahrmann U."/>
            <person name="Guldener U."/>
            <person name="Langen G."/>
            <person name="Pfiffi S."/>
            <person name="Biedenkopf D."/>
            <person name="Wong P."/>
            <person name="Samans B."/>
            <person name="Grimm C."/>
            <person name="Basiewicz M."/>
            <person name="Murat C."/>
            <person name="Martin F."/>
            <person name="Kogel K.H."/>
        </authorList>
    </citation>
    <scope>NUCLEOTIDE SEQUENCE [LARGE SCALE GENOMIC DNA]</scope>
    <source>
        <strain evidence="3 4">DSM 11827</strain>
    </source>
</reference>
<evidence type="ECO:0000256" key="2">
    <source>
        <dbReference type="SAM" id="SignalP"/>
    </source>
</evidence>
<name>G4T9G9_SERID</name>